<dbReference type="GeneID" id="85387204"/>
<name>A0AAD8XL31_GLOAC</name>
<sequence length="182" mass="20785">MMKLWSLTHFSRISMVNIQIPLTIPRVLLCICSSVPKTKTTTLTNGNKSHTHSHSHIPRKPGTIMYPLALHSPHLASPKPQPHRTLQCPSYHVHSQRENQWMALFASAFSMISLYREVTKKRLIVLVEPLLYGTVPCHRPPPLLGKEPTYLPRNLHYHTRYSASFLGPHCVLPSQFPPSLKY</sequence>
<evidence type="ECO:0000313" key="1">
    <source>
        <dbReference type="EMBL" id="KAK1729366.1"/>
    </source>
</evidence>
<dbReference type="Proteomes" id="UP001244207">
    <property type="component" value="Unassembled WGS sequence"/>
</dbReference>
<dbReference type="AlphaFoldDB" id="A0AAD8XL31"/>
<accession>A0AAD8XL31</accession>
<evidence type="ECO:0000313" key="2">
    <source>
        <dbReference type="Proteomes" id="UP001244207"/>
    </source>
</evidence>
<dbReference type="RefSeq" id="XP_060369421.1">
    <property type="nucleotide sequence ID" value="XM_060503305.1"/>
</dbReference>
<reference evidence="1" key="1">
    <citation type="submission" date="2021-12" db="EMBL/GenBank/DDBJ databases">
        <title>Comparative genomics, transcriptomics and evolutionary studies reveal genomic signatures of adaptation to plant cell wall in hemibiotrophic fungi.</title>
        <authorList>
            <consortium name="DOE Joint Genome Institute"/>
            <person name="Baroncelli R."/>
            <person name="Diaz J.F."/>
            <person name="Benocci T."/>
            <person name="Peng M."/>
            <person name="Battaglia E."/>
            <person name="Haridas S."/>
            <person name="Andreopoulos W."/>
            <person name="Labutti K."/>
            <person name="Pangilinan J."/>
            <person name="Floch G.L."/>
            <person name="Makela M.R."/>
            <person name="Henrissat B."/>
            <person name="Grigoriev I.V."/>
            <person name="Crouch J.A."/>
            <person name="De Vries R.P."/>
            <person name="Sukno S.A."/>
            <person name="Thon M.R."/>
        </authorList>
    </citation>
    <scope>NUCLEOTIDE SEQUENCE</scope>
    <source>
        <strain evidence="1">CBS 112980</strain>
    </source>
</reference>
<protein>
    <submittedName>
        <fullName evidence="1">Uncharacterized protein</fullName>
    </submittedName>
</protein>
<gene>
    <name evidence="1" type="ORF">BDZ83DRAFT_52285</name>
</gene>
<proteinExistence type="predicted"/>
<organism evidence="1 2">
    <name type="scientific">Glomerella acutata</name>
    <name type="common">Colletotrichum acutatum</name>
    <dbReference type="NCBI Taxonomy" id="27357"/>
    <lineage>
        <taxon>Eukaryota</taxon>
        <taxon>Fungi</taxon>
        <taxon>Dikarya</taxon>
        <taxon>Ascomycota</taxon>
        <taxon>Pezizomycotina</taxon>
        <taxon>Sordariomycetes</taxon>
        <taxon>Hypocreomycetidae</taxon>
        <taxon>Glomerellales</taxon>
        <taxon>Glomerellaceae</taxon>
        <taxon>Colletotrichum</taxon>
        <taxon>Colletotrichum acutatum species complex</taxon>
    </lineage>
</organism>
<comment type="caution">
    <text evidence="1">The sequence shown here is derived from an EMBL/GenBank/DDBJ whole genome shotgun (WGS) entry which is preliminary data.</text>
</comment>
<keyword evidence="2" id="KW-1185">Reference proteome</keyword>
<dbReference type="EMBL" id="JAHMHS010000012">
    <property type="protein sequence ID" value="KAK1729366.1"/>
    <property type="molecule type" value="Genomic_DNA"/>
</dbReference>